<gene>
    <name evidence="1" type="ORF">FE810_13875</name>
</gene>
<evidence type="ECO:0000313" key="2">
    <source>
        <dbReference type="Proteomes" id="UP000307790"/>
    </source>
</evidence>
<accession>A0A5R9IJW4</accession>
<dbReference type="Proteomes" id="UP000307790">
    <property type="component" value="Unassembled WGS sequence"/>
</dbReference>
<dbReference type="OrthoDB" id="5298591at2"/>
<dbReference type="EMBL" id="VCBC01000015">
    <property type="protein sequence ID" value="TLU61602.1"/>
    <property type="molecule type" value="Genomic_DNA"/>
</dbReference>
<name>A0A5R9IJW4_9GAMM</name>
<dbReference type="RefSeq" id="WP_138320703.1">
    <property type="nucleotide sequence ID" value="NZ_VCBC01000015.1"/>
</dbReference>
<organism evidence="1 2">
    <name type="scientific">Thalassotalea litorea</name>
    <dbReference type="NCBI Taxonomy" id="2020715"/>
    <lineage>
        <taxon>Bacteria</taxon>
        <taxon>Pseudomonadati</taxon>
        <taxon>Pseudomonadota</taxon>
        <taxon>Gammaproteobacteria</taxon>
        <taxon>Alteromonadales</taxon>
        <taxon>Colwelliaceae</taxon>
        <taxon>Thalassotalea</taxon>
    </lineage>
</organism>
<comment type="caution">
    <text evidence="1">The sequence shown here is derived from an EMBL/GenBank/DDBJ whole genome shotgun (WGS) entry which is preliminary data.</text>
</comment>
<dbReference type="AlphaFoldDB" id="A0A5R9IJW4"/>
<keyword evidence="1" id="KW-0648">Protein biosynthesis</keyword>
<dbReference type="GO" id="GO:0003746">
    <property type="term" value="F:translation elongation factor activity"/>
    <property type="evidence" value="ECO:0007669"/>
    <property type="project" value="UniProtKB-KW"/>
</dbReference>
<dbReference type="Pfam" id="PF04315">
    <property type="entry name" value="EpmC"/>
    <property type="match status" value="1"/>
</dbReference>
<proteinExistence type="predicted"/>
<dbReference type="InterPro" id="IPR007411">
    <property type="entry name" value="EpmC"/>
</dbReference>
<evidence type="ECO:0000313" key="1">
    <source>
        <dbReference type="EMBL" id="TLU61602.1"/>
    </source>
</evidence>
<protein>
    <submittedName>
        <fullName evidence="1">Elongation factor P hydroxylase</fullName>
    </submittedName>
</protein>
<keyword evidence="1" id="KW-0251">Elongation factor</keyword>
<keyword evidence="2" id="KW-1185">Reference proteome</keyword>
<reference evidence="1 2" key="1">
    <citation type="submission" date="2019-05" db="EMBL/GenBank/DDBJ databases">
        <title>Genome sequences of Thalassotalea litorea 1K03283.</title>
        <authorList>
            <person name="Zhang D."/>
        </authorList>
    </citation>
    <scope>NUCLEOTIDE SEQUENCE [LARGE SCALE GENOMIC DNA]</scope>
    <source>
        <strain evidence="1 2">MCCC 1K03283</strain>
    </source>
</reference>
<sequence length="208" mass="23496">MNHHINDLIALFDSEFSISENTRLIRGGDEPIYLPADASRPYHQIIFAHGFYASALHEISHWCIAGKERRLLEDFGYWYAPDGRDANQQAAFEKVEVKPQAIEWAFCIAAGFQFNVSVDNLSGVDVDRDAFKQRVFEQVRHYLAVGYPSRAQKFIAALAKFYDRDEKLKIEQFALNSNKSTVVVDDYQPLSATAADSDALGLESPCNV</sequence>